<evidence type="ECO:0000256" key="10">
    <source>
        <dbReference type="SAM" id="Phobius"/>
    </source>
</evidence>
<keyword evidence="2" id="KW-0444">Lipid biosynthesis</keyword>
<feature type="non-terminal residue" evidence="11">
    <location>
        <position position="1"/>
    </location>
</feature>
<evidence type="ECO:0000313" key="11">
    <source>
        <dbReference type="EMBL" id="GMS92761.1"/>
    </source>
</evidence>
<keyword evidence="10" id="KW-0472">Membrane</keyword>
<feature type="transmembrane region" description="Helical" evidence="10">
    <location>
        <begin position="12"/>
        <end position="41"/>
    </location>
</feature>
<proteinExistence type="inferred from homology"/>
<dbReference type="CDD" id="cd05356">
    <property type="entry name" value="17beta-HSD1_like_SDR_c"/>
    <property type="match status" value="1"/>
</dbReference>
<dbReference type="EMBL" id="BTSX01000004">
    <property type="protein sequence ID" value="GMS92761.1"/>
    <property type="molecule type" value="Genomic_DNA"/>
</dbReference>
<keyword evidence="5" id="KW-0752">Steroid biosynthesis</keyword>
<dbReference type="Gene3D" id="3.40.50.720">
    <property type="entry name" value="NAD(P)-binding Rossmann-like Domain"/>
    <property type="match status" value="1"/>
</dbReference>
<comment type="caution">
    <text evidence="11">The sequence shown here is derived from an EMBL/GenBank/DDBJ whole genome shotgun (WGS) entry which is preliminary data.</text>
</comment>
<reference evidence="11" key="1">
    <citation type="submission" date="2023-10" db="EMBL/GenBank/DDBJ databases">
        <title>Genome assembly of Pristionchus species.</title>
        <authorList>
            <person name="Yoshida K."/>
            <person name="Sommer R.J."/>
        </authorList>
    </citation>
    <scope>NUCLEOTIDE SEQUENCE</scope>
    <source>
        <strain evidence="11">RS0144</strain>
    </source>
</reference>
<evidence type="ECO:0000256" key="2">
    <source>
        <dbReference type="ARBA" id="ARBA00022516"/>
    </source>
</evidence>
<comment type="pathway">
    <text evidence="1">Lipid metabolism; fatty acid biosynthesis.</text>
</comment>
<keyword evidence="6" id="KW-0560">Oxidoreductase</keyword>
<dbReference type="InterPro" id="IPR020904">
    <property type="entry name" value="Sc_DH/Rdtase_CS"/>
</dbReference>
<dbReference type="GO" id="GO:0006694">
    <property type="term" value="P:steroid biosynthetic process"/>
    <property type="evidence" value="ECO:0007669"/>
    <property type="project" value="UniProtKB-KW"/>
</dbReference>
<feature type="transmembrane region" description="Helical" evidence="10">
    <location>
        <begin position="189"/>
        <end position="208"/>
    </location>
</feature>
<evidence type="ECO:0000256" key="8">
    <source>
        <dbReference type="ARBA" id="ARBA00023160"/>
    </source>
</evidence>
<evidence type="ECO:0000256" key="9">
    <source>
        <dbReference type="ARBA" id="ARBA00038261"/>
    </source>
</evidence>
<dbReference type="PANTHER" id="PTHR43086">
    <property type="entry name" value="VERY-LONG-CHAIN 3-OXOOACYL-COA REDUCTASE"/>
    <property type="match status" value="1"/>
</dbReference>
<evidence type="ECO:0000313" key="12">
    <source>
        <dbReference type="Proteomes" id="UP001432027"/>
    </source>
</evidence>
<name>A0AAV5TB43_9BILA</name>
<dbReference type="PRINTS" id="PR00081">
    <property type="entry name" value="GDHRDH"/>
</dbReference>
<dbReference type="PROSITE" id="PS00061">
    <property type="entry name" value="ADH_SHORT"/>
    <property type="match status" value="1"/>
</dbReference>
<dbReference type="GO" id="GO:0016491">
    <property type="term" value="F:oxidoreductase activity"/>
    <property type="evidence" value="ECO:0007669"/>
    <property type="project" value="UniProtKB-KW"/>
</dbReference>
<gene>
    <name evidence="11" type="ORF">PENTCL1PPCAC_14936</name>
</gene>
<dbReference type="Pfam" id="PF00106">
    <property type="entry name" value="adh_short"/>
    <property type="match status" value="1"/>
</dbReference>
<keyword evidence="10" id="KW-1133">Transmembrane helix</keyword>
<accession>A0AAV5TB43</accession>
<evidence type="ECO:0000256" key="7">
    <source>
        <dbReference type="ARBA" id="ARBA00023098"/>
    </source>
</evidence>
<keyword evidence="7" id="KW-0443">Lipid metabolism</keyword>
<keyword evidence="12" id="KW-1185">Reference proteome</keyword>
<dbReference type="GO" id="GO:0005783">
    <property type="term" value="C:endoplasmic reticulum"/>
    <property type="evidence" value="ECO:0007669"/>
    <property type="project" value="TreeGrafter"/>
</dbReference>
<keyword evidence="8" id="KW-0275">Fatty acid biosynthesis</keyword>
<dbReference type="GO" id="GO:0030497">
    <property type="term" value="P:fatty acid elongation"/>
    <property type="evidence" value="ECO:0007669"/>
    <property type="project" value="TreeGrafter"/>
</dbReference>
<evidence type="ECO:0000256" key="1">
    <source>
        <dbReference type="ARBA" id="ARBA00005194"/>
    </source>
</evidence>
<dbReference type="PANTHER" id="PTHR43086:SF2">
    <property type="entry name" value="HYDROXYSTEROID DEHYDROGENASE-LIKE PROTEIN 1"/>
    <property type="match status" value="1"/>
</dbReference>
<comment type="similarity">
    <text evidence="9">Belongs to the short-chain dehydrogenases/reductases (SDR) family. 17-beta-HSD 3 subfamily.</text>
</comment>
<dbReference type="PIRSF" id="PIRSF000126">
    <property type="entry name" value="11-beta-HSD1"/>
    <property type="match status" value="1"/>
</dbReference>
<evidence type="ECO:0000256" key="5">
    <source>
        <dbReference type="ARBA" id="ARBA00022955"/>
    </source>
</evidence>
<protein>
    <recommendedName>
        <fullName evidence="13">Dehydrogenase</fullName>
    </recommendedName>
</protein>
<dbReference type="Proteomes" id="UP001432027">
    <property type="component" value="Unassembled WGS sequence"/>
</dbReference>
<keyword evidence="4" id="KW-0521">NADP</keyword>
<dbReference type="AlphaFoldDB" id="A0AAV5TB43"/>
<dbReference type="SUPFAM" id="SSF51735">
    <property type="entry name" value="NAD(P)-binding Rossmann-fold domains"/>
    <property type="match status" value="1"/>
</dbReference>
<keyword evidence="3" id="KW-0276">Fatty acid metabolism</keyword>
<dbReference type="InterPro" id="IPR036291">
    <property type="entry name" value="NAD(P)-bd_dom_sf"/>
</dbReference>
<sequence length="319" mass="35051">LTFSSMDAWSIILFVLGYLFLALVALRLLASLYRIICVYFLCSRRDLHARAGASWAVITGATDGIGKAYAFELAEQKFDIFLVSRTASKLFETKKEILEKFPGVNVASYAFDFTAPTHDDYQPLLNELAKIEVGVLVNNVGMAIDCPEAMHEVEGGIAALARISTCNSLPVIILSSSVLEQMVKRKKGVIINIASAAALTEMAYWNVYSAGKRFMLHLSNILRQEYSPHGITVQCITPMGVSTKLKIVDTIAFFEPSATKFARSAPKTVGVIGETTGYFAHQIQAEMVGLMPTWLADKLMAIFNLKLRASIHAKRANKA</sequence>
<evidence type="ECO:0000256" key="4">
    <source>
        <dbReference type="ARBA" id="ARBA00022857"/>
    </source>
</evidence>
<keyword evidence="10" id="KW-0812">Transmembrane</keyword>
<dbReference type="PRINTS" id="PR00080">
    <property type="entry name" value="SDRFAMILY"/>
</dbReference>
<evidence type="ECO:0000256" key="3">
    <source>
        <dbReference type="ARBA" id="ARBA00022832"/>
    </source>
</evidence>
<organism evidence="11 12">
    <name type="scientific">Pristionchus entomophagus</name>
    <dbReference type="NCBI Taxonomy" id="358040"/>
    <lineage>
        <taxon>Eukaryota</taxon>
        <taxon>Metazoa</taxon>
        <taxon>Ecdysozoa</taxon>
        <taxon>Nematoda</taxon>
        <taxon>Chromadorea</taxon>
        <taxon>Rhabditida</taxon>
        <taxon>Rhabditina</taxon>
        <taxon>Diplogasteromorpha</taxon>
        <taxon>Diplogasteroidea</taxon>
        <taxon>Neodiplogasteridae</taxon>
        <taxon>Pristionchus</taxon>
    </lineage>
</organism>
<evidence type="ECO:0000256" key="6">
    <source>
        <dbReference type="ARBA" id="ARBA00023002"/>
    </source>
</evidence>
<dbReference type="FunFam" id="3.40.50.720:FF:000467">
    <property type="entry name" value="Steroid dehydrogenase 4"/>
    <property type="match status" value="1"/>
</dbReference>
<dbReference type="InterPro" id="IPR002347">
    <property type="entry name" value="SDR_fam"/>
</dbReference>
<evidence type="ECO:0008006" key="13">
    <source>
        <dbReference type="Google" id="ProtNLM"/>
    </source>
</evidence>